<gene>
    <name evidence="1" type="ORF">D3227_38590</name>
</gene>
<reference evidence="1 2" key="1">
    <citation type="submission" date="2018-09" db="EMBL/GenBank/DDBJ databases">
        <title>Mesorhizobium carmichaelinearum sp. nov. isolated from Carmichaelinea spp. root nodules in New Zealand.</title>
        <authorList>
            <person name="De Meyer S.E."/>
        </authorList>
    </citation>
    <scope>NUCLEOTIDE SEQUENCE [LARGE SCALE GENOMIC DNA]</scope>
    <source>
        <strain evidence="1 2">ICMP19557</strain>
    </source>
</reference>
<keyword evidence="2" id="KW-1185">Reference proteome</keyword>
<evidence type="ECO:0000313" key="2">
    <source>
        <dbReference type="Proteomes" id="UP000272706"/>
    </source>
</evidence>
<dbReference type="AlphaFoldDB" id="A0A3A5JY85"/>
<name>A0A3A5JY85_9HYPH</name>
<comment type="caution">
    <text evidence="1">The sequence shown here is derived from an EMBL/GenBank/DDBJ whole genome shotgun (WGS) entry which is preliminary data.</text>
</comment>
<dbReference type="InterPro" id="IPR025701">
    <property type="entry name" value="UBQ-conjugat_E2_E"/>
</dbReference>
<proteinExistence type="predicted"/>
<accession>A0A3A5JY85</accession>
<dbReference type="Pfam" id="PF14462">
    <property type="entry name" value="Prok-E2_E"/>
    <property type="match status" value="1"/>
</dbReference>
<evidence type="ECO:0000313" key="1">
    <source>
        <dbReference type="EMBL" id="RJT23628.1"/>
    </source>
</evidence>
<dbReference type="OrthoDB" id="512401at2"/>
<protein>
    <submittedName>
        <fullName evidence="1">Uncharacterized protein</fullName>
    </submittedName>
</protein>
<sequence>MSLLFDSDYAILNKAGVDFEEDEGTRFLIFKKFPLPKGVYLADGKPADAVDVLYVIPQNYNASGGDMFWVHPRLHRADGEPIPSTGGPSPNEDSRTHEGVVFCRWSRHWNKNPWKPKVDNVQTIMDRISWAFKYPDARRP</sequence>
<dbReference type="RefSeq" id="WP_120019253.1">
    <property type="nucleotide sequence ID" value="NZ_QZWZ01000087.1"/>
</dbReference>
<dbReference type="Proteomes" id="UP000272706">
    <property type="component" value="Unassembled WGS sequence"/>
</dbReference>
<dbReference type="EMBL" id="QZWZ01000087">
    <property type="protein sequence ID" value="RJT23628.1"/>
    <property type="molecule type" value="Genomic_DNA"/>
</dbReference>
<organism evidence="1 2">
    <name type="scientific">Mesorhizobium waimense</name>
    <dbReference type="NCBI Taxonomy" id="1300307"/>
    <lineage>
        <taxon>Bacteria</taxon>
        <taxon>Pseudomonadati</taxon>
        <taxon>Pseudomonadota</taxon>
        <taxon>Alphaproteobacteria</taxon>
        <taxon>Hyphomicrobiales</taxon>
        <taxon>Phyllobacteriaceae</taxon>
        <taxon>Mesorhizobium</taxon>
    </lineage>
</organism>